<reference evidence="2 3" key="1">
    <citation type="submission" date="2021-10" db="EMBL/GenBank/DDBJ databases">
        <title>Anaerobic single-cell dispensing facilitates the cultivation of human gut bacteria.</title>
        <authorList>
            <person name="Afrizal A."/>
        </authorList>
    </citation>
    <scope>NUCLEOTIDE SEQUENCE [LARGE SCALE GENOMIC DNA]</scope>
    <source>
        <strain evidence="2 3">CLA-AA-H277</strain>
    </source>
</reference>
<gene>
    <name evidence="2" type="ORF">LKD71_17575</name>
</gene>
<proteinExistence type="predicted"/>
<keyword evidence="1" id="KW-0472">Membrane</keyword>
<feature type="transmembrane region" description="Helical" evidence="1">
    <location>
        <begin position="16"/>
        <end position="36"/>
    </location>
</feature>
<sequence length="376" mass="42361">MKNKGKKLFDYSWKRYLVSFFILVLLIGVLVVILRVEEDYTVLSSYEKSDTSSTQYLAFGKRMFKYSADGVSCMDGNGQTLWNCTFSMQSPIADVCEGSVVVADQQGTDVYIFDEKGQKGQFETLLPIEKVKVARQGVVAAVLTDEDVTWINLYDTQGGEIAKMRTTVKESGYPMDIALSPDGMKIMVSFLWPDQSGIQTRVGFYNFDSIGQTEENNQVSLLTYDGVVAPSVYFVDERRSVVLRSNGFSVCQGAEIPTEKVSVDFDEEILTAFHDDGKIGFIFKSDKADYKYKILVYNLNGRCTIKKYLNMDYRQAKMMEGNILLINDKGFQVYSSRGRKRVDVTYKKAVEDVASVPGLGKYMVVSNGHTELIRVK</sequence>
<keyword evidence="1" id="KW-0812">Transmembrane</keyword>
<dbReference type="Proteomes" id="UP001197875">
    <property type="component" value="Unassembled WGS sequence"/>
</dbReference>
<dbReference type="Pfam" id="PF18975">
    <property type="entry name" value="DUF5711"/>
    <property type="match status" value="1"/>
</dbReference>
<dbReference type="EMBL" id="JAJEPR010000073">
    <property type="protein sequence ID" value="MCC2191571.1"/>
    <property type="molecule type" value="Genomic_DNA"/>
</dbReference>
<comment type="caution">
    <text evidence="2">The sequence shown here is derived from an EMBL/GenBank/DDBJ whole genome shotgun (WGS) entry which is preliminary data.</text>
</comment>
<dbReference type="RefSeq" id="WP_227616380.1">
    <property type="nucleotide sequence ID" value="NZ_JAJEPR010000073.1"/>
</dbReference>
<protein>
    <submittedName>
        <fullName evidence="2">DUF5711 family protein</fullName>
    </submittedName>
</protein>
<name>A0AAE3DVH8_9FIRM</name>
<evidence type="ECO:0000313" key="3">
    <source>
        <dbReference type="Proteomes" id="UP001197875"/>
    </source>
</evidence>
<evidence type="ECO:0000256" key="1">
    <source>
        <dbReference type="SAM" id="Phobius"/>
    </source>
</evidence>
<evidence type="ECO:0000313" key="2">
    <source>
        <dbReference type="EMBL" id="MCC2191571.1"/>
    </source>
</evidence>
<accession>A0AAE3DVH8</accession>
<dbReference type="AlphaFoldDB" id="A0AAE3DVH8"/>
<keyword evidence="1" id="KW-1133">Transmembrane helix</keyword>
<keyword evidence="3" id="KW-1185">Reference proteome</keyword>
<dbReference type="InterPro" id="IPR043765">
    <property type="entry name" value="DUF5711"/>
</dbReference>
<organism evidence="2 3">
    <name type="scientific">Fusicatenibacter faecihominis</name>
    <dbReference type="NCBI Taxonomy" id="2881276"/>
    <lineage>
        <taxon>Bacteria</taxon>
        <taxon>Bacillati</taxon>
        <taxon>Bacillota</taxon>
        <taxon>Clostridia</taxon>
        <taxon>Lachnospirales</taxon>
        <taxon>Lachnospiraceae</taxon>
        <taxon>Fusicatenibacter</taxon>
    </lineage>
</organism>
<dbReference type="SUPFAM" id="SSF69304">
    <property type="entry name" value="Tricorn protease N-terminal domain"/>
    <property type="match status" value="1"/>
</dbReference>